<sequence>MAAGFNPQVYISILQARRAAGLAMRKGAAKPQTKAVRPQGRADLRALKRSAAALLRRPQKKALLTKSEKGQLSLFLFCI</sequence>
<evidence type="ECO:0000313" key="2">
    <source>
        <dbReference type="Proteomes" id="UP000007519"/>
    </source>
</evidence>
<accession>H6KZL7</accession>
<dbReference type="KEGG" id="sgn:SGRA_3065"/>
<proteinExistence type="predicted"/>
<name>H6KZL7_SAPGL</name>
<organism evidence="1 2">
    <name type="scientific">Saprospira grandis (strain Lewin)</name>
    <dbReference type="NCBI Taxonomy" id="984262"/>
    <lineage>
        <taxon>Bacteria</taxon>
        <taxon>Pseudomonadati</taxon>
        <taxon>Bacteroidota</taxon>
        <taxon>Saprospiria</taxon>
        <taxon>Saprospirales</taxon>
        <taxon>Saprospiraceae</taxon>
        <taxon>Saprospira</taxon>
    </lineage>
</organism>
<dbReference type="HOGENOM" id="CLU_2604035_0_0_10"/>
<dbReference type="AlphaFoldDB" id="H6KZL7"/>
<reference evidence="1 2" key="1">
    <citation type="journal article" date="2012" name="Stand. Genomic Sci.">
        <title>Complete genome sequencing and analysis of Saprospira grandis str. Lewin, a predatory marine bacterium.</title>
        <authorList>
            <person name="Saw J.H."/>
            <person name="Yuryev A."/>
            <person name="Kanbe M."/>
            <person name="Hou S."/>
            <person name="Young A.G."/>
            <person name="Aizawa S."/>
            <person name="Alam M."/>
        </authorList>
    </citation>
    <scope>NUCLEOTIDE SEQUENCE [LARGE SCALE GENOMIC DNA]</scope>
    <source>
        <strain evidence="1 2">Lewin</strain>
    </source>
</reference>
<dbReference type="EMBL" id="CP002831">
    <property type="protein sequence ID" value="AFC25793.1"/>
    <property type="molecule type" value="Genomic_DNA"/>
</dbReference>
<evidence type="ECO:0000313" key="1">
    <source>
        <dbReference type="EMBL" id="AFC25793.1"/>
    </source>
</evidence>
<gene>
    <name evidence="1" type="ordered locus">SGRA_3065</name>
</gene>
<protein>
    <submittedName>
        <fullName evidence="1">Uncharacterized protein</fullName>
    </submittedName>
</protein>
<dbReference type="Proteomes" id="UP000007519">
    <property type="component" value="Chromosome"/>
</dbReference>
<keyword evidence="2" id="KW-1185">Reference proteome</keyword>